<dbReference type="PROSITE" id="PS51627">
    <property type="entry name" value="SAM_MT_TRM11"/>
    <property type="match status" value="1"/>
</dbReference>
<dbReference type="InterPro" id="IPR002052">
    <property type="entry name" value="DNA_methylase_N6_adenine_CS"/>
</dbReference>
<accession>A0ABQ8NIF2</accession>
<comment type="subcellular location">
    <subcellularLocation>
        <location evidence="1">Cytoplasm</location>
    </subcellularLocation>
</comment>
<comment type="caution">
    <text evidence="12">The sequence shown here is derived from an EMBL/GenBank/DDBJ whole genome shotgun (WGS) entry which is preliminary data.</text>
</comment>
<keyword evidence="8 10" id="KW-0694">RNA-binding</keyword>
<keyword evidence="3 10" id="KW-0820">tRNA-binding</keyword>
<keyword evidence="4 10" id="KW-0489">Methyltransferase</keyword>
<dbReference type="EC" id="2.1.1.214" evidence="9"/>
<organism evidence="12 13">
    <name type="scientific">Pyricularia grisea</name>
    <name type="common">Crabgrass-specific blast fungus</name>
    <name type="synonym">Magnaporthe grisea</name>
    <dbReference type="NCBI Taxonomy" id="148305"/>
    <lineage>
        <taxon>Eukaryota</taxon>
        <taxon>Fungi</taxon>
        <taxon>Dikarya</taxon>
        <taxon>Ascomycota</taxon>
        <taxon>Pezizomycotina</taxon>
        <taxon>Sordariomycetes</taxon>
        <taxon>Sordariomycetidae</taxon>
        <taxon>Magnaporthales</taxon>
        <taxon>Pyriculariaceae</taxon>
        <taxon>Pyricularia</taxon>
    </lineage>
</organism>
<evidence type="ECO:0000313" key="13">
    <source>
        <dbReference type="Proteomes" id="UP001059893"/>
    </source>
</evidence>
<keyword evidence="2" id="KW-0963">Cytoplasm</keyword>
<dbReference type="PIRSF" id="PIRSF017259">
    <property type="entry name" value="tRNA_mtfrase_TRM11"/>
    <property type="match status" value="1"/>
</dbReference>
<evidence type="ECO:0000259" key="11">
    <source>
        <dbReference type="Pfam" id="PF25904"/>
    </source>
</evidence>
<keyword evidence="13" id="KW-1185">Reference proteome</keyword>
<dbReference type="Proteomes" id="UP001059893">
    <property type="component" value="Unassembled WGS sequence"/>
</dbReference>
<evidence type="ECO:0000256" key="3">
    <source>
        <dbReference type="ARBA" id="ARBA00022555"/>
    </source>
</evidence>
<keyword evidence="5 10" id="KW-0808">Transferase</keyword>
<evidence type="ECO:0000256" key="7">
    <source>
        <dbReference type="ARBA" id="ARBA00022694"/>
    </source>
</evidence>
<keyword evidence="7 10" id="KW-0819">tRNA processing</keyword>
<dbReference type="InterPro" id="IPR016691">
    <property type="entry name" value="TRMT11"/>
</dbReference>
<dbReference type="SUPFAM" id="SSF53335">
    <property type="entry name" value="S-adenosyl-L-methionine-dependent methyltransferases"/>
    <property type="match status" value="1"/>
</dbReference>
<dbReference type="Pfam" id="PF25904">
    <property type="entry name" value="Tmrp11_N"/>
    <property type="match status" value="1"/>
</dbReference>
<comment type="similarity">
    <text evidence="10">Belongs to the class I-like SAM-binding methyltransferase superfamily. TRM11 methyltransferase family.</text>
</comment>
<evidence type="ECO:0000256" key="9">
    <source>
        <dbReference type="ARBA" id="ARBA00066937"/>
    </source>
</evidence>
<dbReference type="PANTHER" id="PTHR13370">
    <property type="entry name" value="RNA METHYLASE-RELATED"/>
    <property type="match status" value="1"/>
</dbReference>
<evidence type="ECO:0000256" key="1">
    <source>
        <dbReference type="ARBA" id="ARBA00004496"/>
    </source>
</evidence>
<evidence type="ECO:0000313" key="12">
    <source>
        <dbReference type="EMBL" id="KAI6297479.1"/>
    </source>
</evidence>
<evidence type="ECO:0000256" key="8">
    <source>
        <dbReference type="ARBA" id="ARBA00022884"/>
    </source>
</evidence>
<evidence type="ECO:0000256" key="6">
    <source>
        <dbReference type="ARBA" id="ARBA00022691"/>
    </source>
</evidence>
<proteinExistence type="inferred from homology"/>
<dbReference type="EMBL" id="JABSND010000111">
    <property type="protein sequence ID" value="KAI6297479.1"/>
    <property type="molecule type" value="Genomic_DNA"/>
</dbReference>
<evidence type="ECO:0000256" key="10">
    <source>
        <dbReference type="PROSITE-ProRule" id="PRU00959"/>
    </source>
</evidence>
<dbReference type="Gene3D" id="3.40.50.150">
    <property type="entry name" value="Vaccinia Virus protein VP39"/>
    <property type="match status" value="1"/>
</dbReference>
<reference evidence="12" key="1">
    <citation type="submission" date="2021-01" db="EMBL/GenBank/DDBJ databases">
        <title>Deciphering the adaptive evolutionary patterns associated with biogeogrpahic diversity in the finger millet blast pathogen Magnaporthe oryzae in Eastern Africa.</title>
        <authorList>
            <person name="Onyema G."/>
            <person name="Shittu T.A."/>
            <person name="Dodsworth S."/>
            <person name="Devilliers S."/>
            <person name="Muthumeenakshi S."/>
            <person name="Sreenivasaprasad S."/>
        </authorList>
    </citation>
    <scope>NUCLEOTIDE SEQUENCE</scope>
    <source>
        <strain evidence="12">D15/s37</strain>
    </source>
</reference>
<protein>
    <recommendedName>
        <fullName evidence="9">tRNA (guanine(10)-N(2))-methyltransferase</fullName>
        <ecNumber evidence="9">2.1.1.214</ecNumber>
    </recommendedName>
</protein>
<dbReference type="InterPro" id="IPR029063">
    <property type="entry name" value="SAM-dependent_MTases_sf"/>
</dbReference>
<evidence type="ECO:0000256" key="5">
    <source>
        <dbReference type="ARBA" id="ARBA00022679"/>
    </source>
</evidence>
<evidence type="ECO:0000256" key="2">
    <source>
        <dbReference type="ARBA" id="ARBA00022490"/>
    </source>
</evidence>
<feature type="domain" description="tRNA (guanine(10)-N(2))-methyltransferase TRMT11 N-terminal" evidence="11">
    <location>
        <begin position="48"/>
        <end position="218"/>
    </location>
</feature>
<sequence>MVILQLQPLTVAHLQDEKYLKRRENHISHTAYYHSNSPSCLPYLPLHMDFLIRFGGVHESFRLVEIQALAIVENVRMEVVFYNADSPFCIVKLDSSAAAAALISRSILSQSIHELWAMGDDYAALHADTKTRSAHLWPAHEKASWRFDVDSYRGARNQDAIVSIINSFAYLPLRGPIRMRGADTELTVMEHWAHDAVPLGLEHPERLYLARKVASSPRNDLIRKYDLKKRRYISTTSMDSELALVTANIALAAPGRLFYDPFVGTGSFPVAAAQWGALAWGSDIDGRAVRGDEGGVGGKTLRGNFEQYGLLHGLADSFSADLTNSPVVRCQLGSGGGGRRWLDGIICDPPYGVREGLRVLGVRDAEKQAHVVKAGMNMYRDPDFIPPKRPYSFLAMLDDLLTFAAETLIDGGRLAFWMPTANDESLELAVPTHPCMRTVAVCVQVFNKWSRRLITYERIPDNQVDTEALALALANRDAGEGEQGTTADELNPFRRGYFTKFKTEEK</sequence>
<gene>
    <name evidence="12" type="ORF">MCOR33_006210</name>
</gene>
<name>A0ABQ8NIF2_PYRGI</name>
<dbReference type="PROSITE" id="PS00092">
    <property type="entry name" value="N6_MTASE"/>
    <property type="match status" value="1"/>
</dbReference>
<dbReference type="PANTHER" id="PTHR13370:SF3">
    <property type="entry name" value="TRNA (GUANINE(10)-N2)-METHYLTRANSFERASE HOMOLOG"/>
    <property type="match status" value="1"/>
</dbReference>
<keyword evidence="6 10" id="KW-0949">S-adenosyl-L-methionine</keyword>
<evidence type="ECO:0000256" key="4">
    <source>
        <dbReference type="ARBA" id="ARBA00022603"/>
    </source>
</evidence>
<dbReference type="InterPro" id="IPR059073">
    <property type="entry name" value="TRMT11_N"/>
</dbReference>